<dbReference type="AlphaFoldDB" id="A0A066XEZ2"/>
<dbReference type="EMBL" id="JMSE01000782">
    <property type="protein sequence ID" value="KDN67738.1"/>
    <property type="molecule type" value="Genomic_DNA"/>
</dbReference>
<name>A0A066XEZ2_COLSU</name>
<evidence type="ECO:0000313" key="2">
    <source>
        <dbReference type="EMBL" id="KDN67738.1"/>
    </source>
</evidence>
<organism evidence="2 3">
    <name type="scientific">Colletotrichum sublineola</name>
    <name type="common">Sorghum anthracnose fungus</name>
    <dbReference type="NCBI Taxonomy" id="1173701"/>
    <lineage>
        <taxon>Eukaryota</taxon>
        <taxon>Fungi</taxon>
        <taxon>Dikarya</taxon>
        <taxon>Ascomycota</taxon>
        <taxon>Pezizomycotina</taxon>
        <taxon>Sordariomycetes</taxon>
        <taxon>Hypocreomycetidae</taxon>
        <taxon>Glomerellales</taxon>
        <taxon>Glomerellaceae</taxon>
        <taxon>Colletotrichum</taxon>
        <taxon>Colletotrichum graminicola species complex</taxon>
    </lineage>
</organism>
<proteinExistence type="predicted"/>
<evidence type="ECO:0000259" key="1">
    <source>
        <dbReference type="Pfam" id="PF06985"/>
    </source>
</evidence>
<accession>A0A066XEZ2</accession>
<dbReference type="Pfam" id="PF26639">
    <property type="entry name" value="Het-6_barrel"/>
    <property type="match status" value="1"/>
</dbReference>
<keyword evidence="3" id="KW-1185">Reference proteome</keyword>
<dbReference type="OMA" id="FISEEYH"/>
<protein>
    <recommendedName>
        <fullName evidence="1">Heterokaryon incompatibility domain-containing protein</fullName>
    </recommendedName>
</protein>
<feature type="domain" description="Heterokaryon incompatibility" evidence="1">
    <location>
        <begin position="51"/>
        <end position="212"/>
    </location>
</feature>
<evidence type="ECO:0000313" key="3">
    <source>
        <dbReference type="Proteomes" id="UP000027238"/>
    </source>
</evidence>
<dbReference type="Proteomes" id="UP000027238">
    <property type="component" value="Unassembled WGS sequence"/>
</dbReference>
<dbReference type="HOGENOM" id="CLU_004184_7_2_1"/>
<sequence length="650" mass="73312">MEYTAQNALHYQTDLSSMGWFRLLILEPSAERQEPLVCRLVTRKMGQSLAYEALSYAWGDTKTYESITMDGQPFVIRESLHQALAALRSVSERKVLWVDAICINQGSVAERNLQVRQMNRIYAEAARVDVWLGAPAPGGSSGRGIDLLRTFETISPDGWGRRDEERMTAEGFMRLYGGVLAALRDDVSASGLGDALHLLRRPWWTRMWTLQESVLCRDVLCWCGQDALPISCFWEFACFIYRSIDLGAWNGPAIDDSLPFRTAMWIGRLGWTMAREGEISLLVALNVSWGRAATDPRDKIIGLLGLVDQSSGLGAEYGWPVEKVYRKAFAAVLREMNDINPLGLIKELPAKRNPRLPSWVPDFQVHSEAGSDGFDSLSKPVWARKRKCFDASLTTTADRPQFETKADDSILVVQGIAFDRVKVVGNKAPDWDSCLCTHGSHGSWKKAMRACLRRWRSMIAQGDGLYLTGESRVAAFWRAVLVDLRQGSADGYRRLQAGDLQSLPMLETDQGMENLLMTWEDPGRPNFRQLRLIEQLNRRFFITNRGYFGLGHPSLEPGDAVCVIRGGDVIYGLREVSEERWSYVGEWYVEKHEAERLQEQAIWPPLANSSVFHYRTDADVSHSYVHGAMDGEIIKAAALNKTPYQTLEIE</sequence>
<dbReference type="InterPro" id="IPR010730">
    <property type="entry name" value="HET"/>
</dbReference>
<dbReference type="PANTHER" id="PTHR24148">
    <property type="entry name" value="ANKYRIN REPEAT DOMAIN-CONTAINING PROTEIN 39 HOMOLOG-RELATED"/>
    <property type="match status" value="1"/>
</dbReference>
<dbReference type="eggNOG" id="ENOG502SJ8J">
    <property type="taxonomic scope" value="Eukaryota"/>
</dbReference>
<dbReference type="PANTHER" id="PTHR24148:SF64">
    <property type="entry name" value="HETEROKARYON INCOMPATIBILITY DOMAIN-CONTAINING PROTEIN"/>
    <property type="match status" value="1"/>
</dbReference>
<dbReference type="Pfam" id="PF06985">
    <property type="entry name" value="HET"/>
    <property type="match status" value="1"/>
</dbReference>
<dbReference type="STRING" id="1173701.A0A066XEZ2"/>
<reference evidence="3" key="1">
    <citation type="journal article" date="2014" name="Genome Announc.">
        <title>Draft genome sequence of Colletotrichum sublineola, a destructive pathogen of cultivated sorghum.</title>
        <authorList>
            <person name="Baroncelli R."/>
            <person name="Sanz-Martin J.M."/>
            <person name="Rech G.E."/>
            <person name="Sukno S.A."/>
            <person name="Thon M.R."/>
        </authorList>
    </citation>
    <scope>NUCLEOTIDE SEQUENCE [LARGE SCALE GENOMIC DNA]</scope>
    <source>
        <strain evidence="3">TX430BB</strain>
    </source>
</reference>
<dbReference type="InterPro" id="IPR052895">
    <property type="entry name" value="HetReg/Transcr_Mod"/>
</dbReference>
<gene>
    <name evidence="2" type="ORF">CSUB01_06734</name>
</gene>
<comment type="caution">
    <text evidence="2">The sequence shown here is derived from an EMBL/GenBank/DDBJ whole genome shotgun (WGS) entry which is preliminary data.</text>
</comment>
<dbReference type="OrthoDB" id="3553147at2759"/>